<reference evidence="6" key="1">
    <citation type="submission" date="2022-10" db="EMBL/GenBank/DDBJ databases">
        <authorList>
            <person name="Yu W.X."/>
        </authorList>
    </citation>
    <scope>NUCLEOTIDE SEQUENCE</scope>
    <source>
        <strain evidence="6">D04</strain>
    </source>
</reference>
<dbReference type="EMBL" id="JAPDPI010000049">
    <property type="protein sequence ID" value="MCW3807529.1"/>
    <property type="molecule type" value="Genomic_DNA"/>
</dbReference>
<dbReference type="AlphaFoldDB" id="A0AAE3MGU3"/>
<comment type="caution">
    <text evidence="6">The sequence shown here is derived from an EMBL/GenBank/DDBJ whole genome shotgun (WGS) entry which is preliminary data.</text>
</comment>
<dbReference type="PANTHER" id="PTHR33258">
    <property type="entry name" value="TRANSPOSASE INSL FOR INSERTION SEQUENCE ELEMENT IS186A-RELATED"/>
    <property type="match status" value="1"/>
</dbReference>
<keyword evidence="3" id="KW-0238">DNA-binding</keyword>
<dbReference type="GO" id="GO:0004803">
    <property type="term" value="F:transposase activity"/>
    <property type="evidence" value="ECO:0007669"/>
    <property type="project" value="InterPro"/>
</dbReference>
<accession>A0AAE3MGU3</accession>
<dbReference type="GO" id="GO:0003677">
    <property type="term" value="F:DNA binding"/>
    <property type="evidence" value="ECO:0007669"/>
    <property type="project" value="UniProtKB-KW"/>
</dbReference>
<dbReference type="InterPro" id="IPR002559">
    <property type="entry name" value="Transposase_11"/>
</dbReference>
<dbReference type="SUPFAM" id="SSF53098">
    <property type="entry name" value="Ribonuclease H-like"/>
    <property type="match status" value="1"/>
</dbReference>
<dbReference type="PANTHER" id="PTHR33258:SF1">
    <property type="entry name" value="TRANSPOSASE INSL FOR INSERTION SEQUENCE ELEMENT IS186A-RELATED"/>
    <property type="match status" value="1"/>
</dbReference>
<dbReference type="Proteomes" id="UP001207408">
    <property type="component" value="Unassembled WGS sequence"/>
</dbReference>
<comment type="similarity">
    <text evidence="1">Belongs to the transposase 11 family.</text>
</comment>
<dbReference type="GO" id="GO:0006313">
    <property type="term" value="P:DNA transposition"/>
    <property type="evidence" value="ECO:0007669"/>
    <property type="project" value="InterPro"/>
</dbReference>
<sequence length="404" mass="47333">MENNDFCSKHKTDKKHFTRDRIWNFKTTFLFICNMLNKRSQSEIDNFFSKLYNAPEEIRQATTSSLTQCRAKLSFTAFKDAMEQLTQFFYKNYSFKQYYGCRLIAIDGSVYTLPRTEETIKTFGENVLSDSKKWIKAQVSFAADVLNNVCVNAVIGAYKESEETQAKVLLESLGNNNLLLFDRGYFSRSFLKQVAESGNQFCFRLQRNACREVVKFIKANHNDCFEYIQVGNEQIKVRLTKVLLDTGEIEYLMTSPFDKTFSRKKLKALYHMRWGVEEQYKDMKYAICIENFIGKSPNAIKQEFFANILTYNLSMMLCKSAIDLRSNKKKKKRKYKTNKRALLAKVKQCFVRLFFEIEKCMTLLDDIINTVSKESIPIRKGRKSPRSKTHKIRIKPHRAYVSVL</sequence>
<dbReference type="InterPro" id="IPR012337">
    <property type="entry name" value="RNaseH-like_sf"/>
</dbReference>
<dbReference type="NCBIfam" id="NF033592">
    <property type="entry name" value="transpos_IS4_1"/>
    <property type="match status" value="1"/>
</dbReference>
<name>A0AAE3MGU3_9BACT</name>
<dbReference type="Pfam" id="PF01609">
    <property type="entry name" value="DDE_Tnp_1"/>
    <property type="match status" value="1"/>
</dbReference>
<evidence type="ECO:0000259" key="5">
    <source>
        <dbReference type="Pfam" id="PF01609"/>
    </source>
</evidence>
<feature type="domain" description="Transposase IS4-like" evidence="5">
    <location>
        <begin position="103"/>
        <end position="313"/>
    </location>
</feature>
<gene>
    <name evidence="6" type="ORF">OM074_18015</name>
</gene>
<organism evidence="6 7">
    <name type="scientific">Plebeiibacterium marinum</name>
    <dbReference type="NCBI Taxonomy" id="2992111"/>
    <lineage>
        <taxon>Bacteria</taxon>
        <taxon>Pseudomonadati</taxon>
        <taxon>Bacteroidota</taxon>
        <taxon>Bacteroidia</taxon>
        <taxon>Marinilabiliales</taxon>
        <taxon>Marinilabiliaceae</taxon>
        <taxon>Plebeiibacterium</taxon>
    </lineage>
</organism>
<dbReference type="InterPro" id="IPR047952">
    <property type="entry name" value="Transpos_IS4"/>
</dbReference>
<protein>
    <submittedName>
        <fullName evidence="6">IS4 family transposase</fullName>
    </submittedName>
</protein>
<evidence type="ECO:0000313" key="6">
    <source>
        <dbReference type="EMBL" id="MCW3807529.1"/>
    </source>
</evidence>
<dbReference type="RefSeq" id="WP_301201951.1">
    <property type="nucleotide sequence ID" value="NZ_JAPDPI010000049.1"/>
</dbReference>
<keyword evidence="4" id="KW-0233">DNA recombination</keyword>
<evidence type="ECO:0000256" key="1">
    <source>
        <dbReference type="ARBA" id="ARBA00010075"/>
    </source>
</evidence>
<evidence type="ECO:0000256" key="3">
    <source>
        <dbReference type="ARBA" id="ARBA00023125"/>
    </source>
</evidence>
<evidence type="ECO:0000256" key="2">
    <source>
        <dbReference type="ARBA" id="ARBA00022578"/>
    </source>
</evidence>
<evidence type="ECO:0000313" key="7">
    <source>
        <dbReference type="Proteomes" id="UP001207408"/>
    </source>
</evidence>
<evidence type="ECO:0000256" key="4">
    <source>
        <dbReference type="ARBA" id="ARBA00023172"/>
    </source>
</evidence>
<keyword evidence="2" id="KW-0815">Transposition</keyword>
<keyword evidence="7" id="KW-1185">Reference proteome</keyword>
<proteinExistence type="inferred from homology"/>